<accession>A0A443I621</accession>
<keyword evidence="4" id="KW-0540">Nuclease</keyword>
<reference evidence="4 5" key="1">
    <citation type="journal article" date="2018" name="Front. Microbiol.">
        <title>Genomic and genetic insights into a cosmopolitan fungus, Paecilomyces variotii (Eurotiales).</title>
        <authorList>
            <person name="Urquhart A.S."/>
            <person name="Mondo S.J."/>
            <person name="Makela M.R."/>
            <person name="Hane J.K."/>
            <person name="Wiebenga A."/>
            <person name="He G."/>
            <person name="Mihaltcheva S."/>
            <person name="Pangilinan J."/>
            <person name="Lipzen A."/>
            <person name="Barry K."/>
            <person name="de Vries R.P."/>
            <person name="Grigoriev I.V."/>
            <person name="Idnurm A."/>
        </authorList>
    </citation>
    <scope>NUCLEOTIDE SEQUENCE [LARGE SCALE GENOMIC DNA]</scope>
    <source>
        <strain evidence="4 5">CBS 101075</strain>
    </source>
</reference>
<dbReference type="Pfam" id="PF13391">
    <property type="entry name" value="HNH_2"/>
    <property type="match status" value="1"/>
</dbReference>
<dbReference type="GeneID" id="39597584"/>
<organism evidence="4 5">
    <name type="scientific">Byssochlamys spectabilis</name>
    <name type="common">Paecilomyces variotii</name>
    <dbReference type="NCBI Taxonomy" id="264951"/>
    <lineage>
        <taxon>Eukaryota</taxon>
        <taxon>Fungi</taxon>
        <taxon>Dikarya</taxon>
        <taxon>Ascomycota</taxon>
        <taxon>Pezizomycotina</taxon>
        <taxon>Eurotiomycetes</taxon>
        <taxon>Eurotiomycetidae</taxon>
        <taxon>Eurotiales</taxon>
        <taxon>Thermoascaceae</taxon>
        <taxon>Paecilomyces</taxon>
    </lineage>
</organism>
<dbReference type="VEuPathDB" id="FungiDB:C8Q69DRAFT_411353"/>
<evidence type="ECO:0000259" key="3">
    <source>
        <dbReference type="Pfam" id="PF25324"/>
    </source>
</evidence>
<dbReference type="RefSeq" id="XP_028489147.1">
    <property type="nucleotide sequence ID" value="XM_028628307.1"/>
</dbReference>
<gene>
    <name evidence="4" type="ORF">C8Q69DRAFT_411353</name>
</gene>
<name>A0A443I621_BYSSP</name>
<keyword evidence="4" id="KW-0378">Hydrolase</keyword>
<dbReference type="STRING" id="264951.A0A443I621"/>
<keyword evidence="5" id="KW-1185">Reference proteome</keyword>
<dbReference type="AlphaFoldDB" id="A0A443I621"/>
<evidence type="ECO:0000313" key="4">
    <source>
        <dbReference type="EMBL" id="RWQ99502.1"/>
    </source>
</evidence>
<protein>
    <submittedName>
        <fullName evidence="4">HNH endonuclease-domain-containing protein</fullName>
    </submittedName>
</protein>
<feature type="domain" description="HNH nuclease" evidence="2">
    <location>
        <begin position="119"/>
        <end position="193"/>
    </location>
</feature>
<feature type="domain" description="DUF7881" evidence="3">
    <location>
        <begin position="9"/>
        <end position="78"/>
    </location>
</feature>
<comment type="caution">
    <text evidence="4">The sequence shown here is derived from an EMBL/GenBank/DDBJ whole genome shotgun (WGS) entry which is preliminary data.</text>
</comment>
<feature type="region of interest" description="Disordered" evidence="1">
    <location>
        <begin position="290"/>
        <end position="311"/>
    </location>
</feature>
<feature type="compositionally biased region" description="Polar residues" evidence="1">
    <location>
        <begin position="302"/>
        <end position="311"/>
    </location>
</feature>
<evidence type="ECO:0000259" key="2">
    <source>
        <dbReference type="Pfam" id="PF13391"/>
    </source>
</evidence>
<dbReference type="Pfam" id="PF25324">
    <property type="entry name" value="DUF7881"/>
    <property type="match status" value="1"/>
</dbReference>
<evidence type="ECO:0000313" key="5">
    <source>
        <dbReference type="Proteomes" id="UP000283841"/>
    </source>
</evidence>
<sequence length="311" mass="35241">MSPSRSASRNVFIYFSHQPGVVQGGLCAAQNLTRREFIDMLNIAFRAIGGFEVRFYGSNTPITRTNQPLQRGSYILHPRTAGEQVEISDEQWHPRTLSLSNTPREDAFRDQVRTRDRRCVITGRINQDADVGIWTGFEAAHIFPLALDPLFISQGFAQLMTYNDPPGVNSPQNGILLRADIHSLWDNYFIAINPNNGYRVQTFRPSTWDLQGNVLHTVCRQPGNPLSVIDALLLWHFEQAVLINMRGAGGPIFEFDFPPGTDMMGEIRRGPQPAERMEAELFNRLYSWREEQSSEHADRSRSLSQVSDSCS</sequence>
<dbReference type="EMBL" id="RCNU01000001">
    <property type="protein sequence ID" value="RWQ99502.1"/>
    <property type="molecule type" value="Genomic_DNA"/>
</dbReference>
<evidence type="ECO:0000256" key="1">
    <source>
        <dbReference type="SAM" id="MobiDB-lite"/>
    </source>
</evidence>
<dbReference type="Proteomes" id="UP000283841">
    <property type="component" value="Unassembled WGS sequence"/>
</dbReference>
<dbReference type="InterPro" id="IPR003615">
    <property type="entry name" value="HNH_nuc"/>
</dbReference>
<proteinExistence type="predicted"/>
<keyword evidence="4" id="KW-0255">Endonuclease</keyword>
<feature type="compositionally biased region" description="Basic and acidic residues" evidence="1">
    <location>
        <begin position="290"/>
        <end position="301"/>
    </location>
</feature>
<dbReference type="GO" id="GO:0004519">
    <property type="term" value="F:endonuclease activity"/>
    <property type="evidence" value="ECO:0007669"/>
    <property type="project" value="UniProtKB-KW"/>
</dbReference>
<dbReference type="InterPro" id="IPR057203">
    <property type="entry name" value="DUF7881"/>
</dbReference>